<protein>
    <recommendedName>
        <fullName evidence="1">NAD(P)-binding domain-containing protein</fullName>
    </recommendedName>
</protein>
<dbReference type="SUPFAM" id="SSF51735">
    <property type="entry name" value="NAD(P)-binding Rossmann-fold domains"/>
    <property type="match status" value="1"/>
</dbReference>
<keyword evidence="3" id="KW-1185">Reference proteome</keyword>
<proteinExistence type="predicted"/>
<gene>
    <name evidence="2" type="ORF">KN1_12820</name>
</gene>
<name>A0A8D5U5L9_9CREN</name>
<feature type="domain" description="NAD(P)-binding" evidence="1">
    <location>
        <begin position="5"/>
        <end position="103"/>
    </location>
</feature>
<dbReference type="EMBL" id="AP024597">
    <property type="protein sequence ID" value="BCU69985.1"/>
    <property type="molecule type" value="Genomic_DNA"/>
</dbReference>
<dbReference type="InterPro" id="IPR016040">
    <property type="entry name" value="NAD(P)-bd_dom"/>
</dbReference>
<dbReference type="GeneID" id="99804496"/>
<sequence>MTRVLITGGTGFIGGHLTEYILENEKNSKVVLLSRPDGSTTKETIYYLFKKYGGRIRFAKVDIRDYKEVRAIVKDIDIVYHLAAQPNPDMSIIDPRETFDINIRNI</sequence>
<dbReference type="InterPro" id="IPR036291">
    <property type="entry name" value="NAD(P)-bd_dom_sf"/>
</dbReference>
<dbReference type="Gene3D" id="3.40.50.720">
    <property type="entry name" value="NAD(P)-binding Rossmann-like Domain"/>
    <property type="match status" value="1"/>
</dbReference>
<dbReference type="Pfam" id="PF16363">
    <property type="entry name" value="GDP_Man_Dehyd"/>
    <property type="match status" value="1"/>
</dbReference>
<dbReference type="PANTHER" id="PTHR43000">
    <property type="entry name" value="DTDP-D-GLUCOSE 4,6-DEHYDRATASE-RELATED"/>
    <property type="match status" value="1"/>
</dbReference>
<reference evidence="2 3" key="1">
    <citation type="submission" date="2021-04" db="EMBL/GenBank/DDBJ databases">
        <title>Complete genome sequence of Stygiolobus sp. KN-1.</title>
        <authorList>
            <person name="Nakamura K."/>
            <person name="Sakai H."/>
            <person name="Kurosawa N."/>
        </authorList>
    </citation>
    <scope>NUCLEOTIDE SEQUENCE [LARGE SCALE GENOMIC DNA]</scope>
    <source>
        <strain evidence="2 3">KN-1</strain>
    </source>
</reference>
<dbReference type="Proteomes" id="UP000825123">
    <property type="component" value="Chromosome"/>
</dbReference>
<organism evidence="2 3">
    <name type="scientific">Stygiolobus caldivivus</name>
    <dbReference type="NCBI Taxonomy" id="2824673"/>
    <lineage>
        <taxon>Archaea</taxon>
        <taxon>Thermoproteota</taxon>
        <taxon>Thermoprotei</taxon>
        <taxon>Sulfolobales</taxon>
        <taxon>Sulfolobaceae</taxon>
        <taxon>Stygiolobus</taxon>
    </lineage>
</organism>
<dbReference type="KEGG" id="csty:KN1_12820"/>
<dbReference type="AlphaFoldDB" id="A0A8D5U5L9"/>
<evidence type="ECO:0000259" key="1">
    <source>
        <dbReference type="Pfam" id="PF16363"/>
    </source>
</evidence>
<evidence type="ECO:0000313" key="3">
    <source>
        <dbReference type="Proteomes" id="UP000825123"/>
    </source>
</evidence>
<evidence type="ECO:0000313" key="2">
    <source>
        <dbReference type="EMBL" id="BCU69985.1"/>
    </source>
</evidence>
<dbReference type="RefSeq" id="WP_221290144.1">
    <property type="nucleotide sequence ID" value="NZ_AP024597.1"/>
</dbReference>
<accession>A0A8D5U5L9</accession>